<name>A0A0N4YPE4_NIPBR</name>
<dbReference type="AlphaFoldDB" id="A0A0N4YPE4"/>
<gene>
    <name evidence="1" type="ORF">NBR_LOCUS19116</name>
</gene>
<evidence type="ECO:0000313" key="1">
    <source>
        <dbReference type="EMBL" id="VDL82845.1"/>
    </source>
</evidence>
<protein>
    <submittedName>
        <fullName evidence="3">Reverse transcriptase domain-containing protein</fullName>
    </submittedName>
</protein>
<evidence type="ECO:0000313" key="2">
    <source>
        <dbReference type="Proteomes" id="UP000271162"/>
    </source>
</evidence>
<dbReference type="EMBL" id="UYSL01023915">
    <property type="protein sequence ID" value="VDL82845.1"/>
    <property type="molecule type" value="Genomic_DNA"/>
</dbReference>
<reference evidence="1 2" key="2">
    <citation type="submission" date="2018-11" db="EMBL/GenBank/DDBJ databases">
        <authorList>
            <consortium name="Pathogen Informatics"/>
        </authorList>
    </citation>
    <scope>NUCLEOTIDE SEQUENCE [LARGE SCALE GENOMIC DNA]</scope>
</reference>
<accession>A0A0N4YPE4</accession>
<reference evidence="3" key="1">
    <citation type="submission" date="2017-02" db="UniProtKB">
        <authorList>
            <consortium name="WormBaseParasite"/>
        </authorList>
    </citation>
    <scope>IDENTIFICATION</scope>
</reference>
<proteinExistence type="predicted"/>
<dbReference type="Proteomes" id="UP000271162">
    <property type="component" value="Unassembled WGS sequence"/>
</dbReference>
<evidence type="ECO:0000313" key="3">
    <source>
        <dbReference type="WBParaSite" id="NBR_0001911501-mRNA-1"/>
    </source>
</evidence>
<organism evidence="3">
    <name type="scientific">Nippostrongylus brasiliensis</name>
    <name type="common">Rat hookworm</name>
    <dbReference type="NCBI Taxonomy" id="27835"/>
    <lineage>
        <taxon>Eukaryota</taxon>
        <taxon>Metazoa</taxon>
        <taxon>Ecdysozoa</taxon>
        <taxon>Nematoda</taxon>
        <taxon>Chromadorea</taxon>
        <taxon>Rhabditida</taxon>
        <taxon>Rhabditina</taxon>
        <taxon>Rhabditomorpha</taxon>
        <taxon>Strongyloidea</taxon>
        <taxon>Heligmosomidae</taxon>
        <taxon>Nippostrongylus</taxon>
    </lineage>
</organism>
<sequence>MEAANIGEAKFHHGGALVLDPKLKGPVKHALDDQETGILHTLEFDPNLNEIVDIGSKVEVINVGGTTPTTEGDTAIGEAAKVSRRAQKEQNYG</sequence>
<dbReference type="WBParaSite" id="NBR_0001911501-mRNA-1">
    <property type="protein sequence ID" value="NBR_0001911501-mRNA-1"/>
    <property type="gene ID" value="NBR_0001911501"/>
</dbReference>
<keyword evidence="2" id="KW-1185">Reference proteome</keyword>